<dbReference type="Proteomes" id="UP000011083">
    <property type="component" value="Unassembled WGS sequence"/>
</dbReference>
<proteinExistence type="predicted"/>
<dbReference type="CDD" id="cd00195">
    <property type="entry name" value="UBCc_UEV"/>
    <property type="match status" value="1"/>
</dbReference>
<dbReference type="InterPro" id="IPR050100">
    <property type="entry name" value="TRAFAC_GTPase_members"/>
</dbReference>
<accession>L8HC06</accession>
<dbReference type="Gene3D" id="3.10.20.90">
    <property type="entry name" value="Phosphatidylinositol 3-kinase Catalytic Subunit, Chain A, domain 1"/>
    <property type="match status" value="1"/>
</dbReference>
<dbReference type="PROSITE" id="PS50053">
    <property type="entry name" value="UBIQUITIN_2"/>
    <property type="match status" value="1"/>
</dbReference>
<dbReference type="PROSITE" id="PS50127">
    <property type="entry name" value="UBC_2"/>
    <property type="match status" value="1"/>
</dbReference>
<dbReference type="InterPro" id="IPR019956">
    <property type="entry name" value="Ubiquitin_dom"/>
</dbReference>
<dbReference type="Pfam" id="PF00179">
    <property type="entry name" value="UQ_con"/>
    <property type="match status" value="1"/>
</dbReference>
<dbReference type="RefSeq" id="XP_004352536.1">
    <property type="nucleotide sequence ID" value="XM_004352484.1"/>
</dbReference>
<feature type="domain" description="Ubiquitin-like" evidence="3">
    <location>
        <begin position="34"/>
        <end position="87"/>
    </location>
</feature>
<dbReference type="EMBL" id="KB007867">
    <property type="protein sequence ID" value="ELR23059.1"/>
    <property type="molecule type" value="Genomic_DNA"/>
</dbReference>
<dbReference type="GeneID" id="14924029"/>
<dbReference type="AlphaFoldDB" id="L8HC06"/>
<evidence type="ECO:0000256" key="2">
    <source>
        <dbReference type="ARBA" id="ARBA00023134"/>
    </source>
</evidence>
<protein>
    <submittedName>
        <fullName evidence="5">Ubiquitin domain containing protein</fullName>
    </submittedName>
</protein>
<reference evidence="5 6" key="1">
    <citation type="journal article" date="2013" name="Genome Biol.">
        <title>Genome of Acanthamoeba castellanii highlights extensive lateral gene transfer and early evolution of tyrosine kinase signaling.</title>
        <authorList>
            <person name="Clarke M."/>
            <person name="Lohan A.J."/>
            <person name="Liu B."/>
            <person name="Lagkouvardos I."/>
            <person name="Roy S."/>
            <person name="Zafar N."/>
            <person name="Bertelli C."/>
            <person name="Schilde C."/>
            <person name="Kianianmomeni A."/>
            <person name="Burglin T.R."/>
            <person name="Frech C."/>
            <person name="Turcotte B."/>
            <person name="Kopec K.O."/>
            <person name="Synnott J.M."/>
            <person name="Choo C."/>
            <person name="Paponov I."/>
            <person name="Finkler A."/>
            <person name="Soon Heng Tan C."/>
            <person name="Hutchins A.P."/>
            <person name="Weinmeier T."/>
            <person name="Rattei T."/>
            <person name="Chu J.S."/>
            <person name="Gimenez G."/>
            <person name="Irimia M."/>
            <person name="Rigden D.J."/>
            <person name="Fitzpatrick D.A."/>
            <person name="Lorenzo-Morales J."/>
            <person name="Bateman A."/>
            <person name="Chiu C.H."/>
            <person name="Tang P."/>
            <person name="Hegemann P."/>
            <person name="Fromm H."/>
            <person name="Raoult D."/>
            <person name="Greub G."/>
            <person name="Miranda-Saavedra D."/>
            <person name="Chen N."/>
            <person name="Nash P."/>
            <person name="Ginger M.L."/>
            <person name="Horn M."/>
            <person name="Schaap P."/>
            <person name="Caler L."/>
            <person name="Loftus B."/>
        </authorList>
    </citation>
    <scope>NUCLEOTIDE SEQUENCE [LARGE SCALE GENOMIC DNA]</scope>
    <source>
        <strain evidence="5 6">Neff</strain>
    </source>
</reference>
<dbReference type="SUPFAM" id="SSF52540">
    <property type="entry name" value="P-loop containing nucleoside triphosphate hydrolases"/>
    <property type="match status" value="1"/>
</dbReference>
<dbReference type="SUPFAM" id="SSF54236">
    <property type="entry name" value="Ubiquitin-like"/>
    <property type="match status" value="1"/>
</dbReference>
<dbReference type="InterPro" id="IPR027417">
    <property type="entry name" value="P-loop_NTPase"/>
</dbReference>
<name>L8HC06_ACACF</name>
<keyword evidence="2" id="KW-0342">GTP-binding</keyword>
<gene>
    <name evidence="5" type="ORF">ACA1_360950</name>
</gene>
<dbReference type="PRINTS" id="PR00348">
    <property type="entry name" value="UBIQUITIN"/>
</dbReference>
<organism evidence="5 6">
    <name type="scientific">Acanthamoeba castellanii (strain ATCC 30010 / Neff)</name>
    <dbReference type="NCBI Taxonomy" id="1257118"/>
    <lineage>
        <taxon>Eukaryota</taxon>
        <taxon>Amoebozoa</taxon>
        <taxon>Discosea</taxon>
        <taxon>Longamoebia</taxon>
        <taxon>Centramoebida</taxon>
        <taxon>Acanthamoebidae</taxon>
        <taxon>Acanthamoeba</taxon>
    </lineage>
</organism>
<dbReference type="SMART" id="SM00213">
    <property type="entry name" value="UBQ"/>
    <property type="match status" value="1"/>
</dbReference>
<dbReference type="GO" id="GO:0003924">
    <property type="term" value="F:GTPase activity"/>
    <property type="evidence" value="ECO:0007669"/>
    <property type="project" value="InterPro"/>
</dbReference>
<dbReference type="GO" id="GO:0005525">
    <property type="term" value="F:GTP binding"/>
    <property type="evidence" value="ECO:0007669"/>
    <property type="project" value="UniProtKB-KW"/>
</dbReference>
<dbReference type="InterPro" id="IPR000626">
    <property type="entry name" value="Ubiquitin-like_dom"/>
</dbReference>
<dbReference type="PANTHER" id="PTHR23115">
    <property type="entry name" value="TRANSLATION FACTOR"/>
    <property type="match status" value="1"/>
</dbReference>
<dbReference type="Gene3D" id="3.10.110.10">
    <property type="entry name" value="Ubiquitin Conjugating Enzyme"/>
    <property type="match status" value="1"/>
</dbReference>
<dbReference type="InterPro" id="IPR029071">
    <property type="entry name" value="Ubiquitin-like_domsf"/>
</dbReference>
<sequence length="566" mass="63752">MEGTQRQSFVVDGRLLSGKQTTVELGGHPTSPLVSDLKTLFGQSEGIPPEHMRLVHAGRVLEDSRTLASYNIASHDLVHITLASREDPFYPLAPLPTPDEDVVDTATAFTTPAARPIVRRRKEIQELLHSWPEQEQPLVYLWRVGRKVEWVELVVEGPPNSFYHGGAFLLRASYPPDYPFRPFALRMLTPLYHPTVGPQGTIAVLGHDPLHRWNPTHMIVAAVQDFIKQLEVYALSPVASDRLRHEIAQVAPVVEEWESRGEEWAANTARLWTQYYATGKGRIYRERAYVDSGQRCSSMAHLGRLVAVDETRLNNEEGIDDAERKKEPRLKSLGQLPRELVHMLLLCLGSHRRPPSPPDVPWKQLNNGDDVSGKAHLLGRLLLDCGAFDRRVVERFMGSTSDLYSRSVPARRRLEGLIRTREELARGITLATRFVQYLGRFRIRTKRYPFSLVNVPSLGFFERSCITGAANADFALMVVSAAALEFEACMADRKAKSLFEVALVAKGWGIEQLVVVLTKADEVLKELKPGQGTREHQALIEDRERRVVALLLSMQFKRYAPARCGS</sequence>
<dbReference type="SUPFAM" id="SSF54495">
    <property type="entry name" value="UBC-like"/>
    <property type="match status" value="1"/>
</dbReference>
<dbReference type="CDD" id="cd17039">
    <property type="entry name" value="Ubl_ubiquitin_like"/>
    <property type="match status" value="1"/>
</dbReference>
<evidence type="ECO:0000256" key="1">
    <source>
        <dbReference type="ARBA" id="ARBA00022741"/>
    </source>
</evidence>
<evidence type="ECO:0000259" key="3">
    <source>
        <dbReference type="PROSITE" id="PS50053"/>
    </source>
</evidence>
<keyword evidence="1" id="KW-0547">Nucleotide-binding</keyword>
<dbReference type="InterPro" id="IPR016135">
    <property type="entry name" value="UBQ-conjugating_enzyme/RWD"/>
</dbReference>
<dbReference type="SMART" id="SM00212">
    <property type="entry name" value="UBCc"/>
    <property type="match status" value="1"/>
</dbReference>
<dbReference type="STRING" id="1257118.L8HC06"/>
<dbReference type="VEuPathDB" id="AmoebaDB:ACA1_360950"/>
<dbReference type="InterPro" id="IPR000795">
    <property type="entry name" value="T_Tr_GTP-bd_dom"/>
</dbReference>
<evidence type="ECO:0000313" key="6">
    <source>
        <dbReference type="Proteomes" id="UP000011083"/>
    </source>
</evidence>
<dbReference type="KEGG" id="acan:ACA1_360950"/>
<dbReference type="OrthoDB" id="10069349at2759"/>
<dbReference type="Gene3D" id="3.40.50.300">
    <property type="entry name" value="P-loop containing nucleotide triphosphate hydrolases"/>
    <property type="match status" value="1"/>
</dbReference>
<evidence type="ECO:0000259" key="4">
    <source>
        <dbReference type="PROSITE" id="PS50127"/>
    </source>
</evidence>
<evidence type="ECO:0000313" key="5">
    <source>
        <dbReference type="EMBL" id="ELR23059.1"/>
    </source>
</evidence>
<keyword evidence="6" id="KW-1185">Reference proteome</keyword>
<dbReference type="Pfam" id="PF00009">
    <property type="entry name" value="GTP_EFTU"/>
    <property type="match status" value="1"/>
</dbReference>
<dbReference type="InterPro" id="IPR000608">
    <property type="entry name" value="UBC"/>
</dbReference>
<dbReference type="Pfam" id="PF00240">
    <property type="entry name" value="ubiquitin"/>
    <property type="match status" value="1"/>
</dbReference>
<feature type="domain" description="UBC core" evidence="4">
    <location>
        <begin position="119"/>
        <end position="278"/>
    </location>
</feature>